<proteinExistence type="predicted"/>
<organism evidence="1 2">
    <name type="scientific">Kutzneria buriramensis</name>
    <dbReference type="NCBI Taxonomy" id="1045776"/>
    <lineage>
        <taxon>Bacteria</taxon>
        <taxon>Bacillati</taxon>
        <taxon>Actinomycetota</taxon>
        <taxon>Actinomycetes</taxon>
        <taxon>Pseudonocardiales</taxon>
        <taxon>Pseudonocardiaceae</taxon>
        <taxon>Kutzneria</taxon>
    </lineage>
</organism>
<name>A0A3E0G814_9PSEU</name>
<keyword evidence="2" id="KW-1185">Reference proteome</keyword>
<dbReference type="AlphaFoldDB" id="A0A3E0G814"/>
<dbReference type="EMBL" id="QUNO01000036">
    <property type="protein sequence ID" value="REH18296.1"/>
    <property type="molecule type" value="Genomic_DNA"/>
</dbReference>
<dbReference type="Proteomes" id="UP000256269">
    <property type="component" value="Unassembled WGS sequence"/>
</dbReference>
<evidence type="ECO:0000313" key="1">
    <source>
        <dbReference type="EMBL" id="REH18296.1"/>
    </source>
</evidence>
<dbReference type="OrthoDB" id="9807577at2"/>
<dbReference type="Pfam" id="PF07799">
    <property type="entry name" value="DUF1643"/>
    <property type="match status" value="1"/>
</dbReference>
<gene>
    <name evidence="1" type="ORF">BCF44_13651</name>
</gene>
<evidence type="ECO:0000313" key="2">
    <source>
        <dbReference type="Proteomes" id="UP000256269"/>
    </source>
</evidence>
<comment type="caution">
    <text evidence="1">The sequence shown here is derived from an EMBL/GenBank/DDBJ whole genome shotgun (WGS) entry which is preliminary data.</text>
</comment>
<dbReference type="InterPro" id="IPR012441">
    <property type="entry name" value="DUF1643"/>
</dbReference>
<accession>A0A3E0G814</accession>
<dbReference type="RefSeq" id="WP_116182176.1">
    <property type="nucleotide sequence ID" value="NZ_CP144379.1"/>
</dbReference>
<reference evidence="1 2" key="1">
    <citation type="submission" date="2018-08" db="EMBL/GenBank/DDBJ databases">
        <title>Genomic Encyclopedia of Archaeal and Bacterial Type Strains, Phase II (KMG-II): from individual species to whole genera.</title>
        <authorList>
            <person name="Goeker M."/>
        </authorList>
    </citation>
    <scope>NUCLEOTIDE SEQUENCE [LARGE SCALE GENOMIC DNA]</scope>
    <source>
        <strain evidence="1 2">DSM 45791</strain>
    </source>
</reference>
<evidence type="ECO:0008006" key="3">
    <source>
        <dbReference type="Google" id="ProtNLM"/>
    </source>
</evidence>
<sequence>MPADPIAAAAADTAALDLFTAGTAVLSPCGTYRYELRRVWGDPTRLACWIMLNPSRADATADDPTIRRCVGYAKAWQLGGIVVRNLFALRATDPAALADHSDPIGPDNDHWLTTPAPAAVTVAAWGVHGTRHGRDQHVRALLAARGITLHHLGALTRDGCPRHPLYLPASAQLRPLPPASAPYSTTRGVSDHD</sequence>
<protein>
    <recommendedName>
        <fullName evidence="3">DUF1643 domain-containing protein</fullName>
    </recommendedName>
</protein>